<evidence type="ECO:0000256" key="1">
    <source>
        <dbReference type="ARBA" id="ARBA00012162"/>
    </source>
</evidence>
<dbReference type="InterPro" id="IPR014776">
    <property type="entry name" value="4pyrrole_Mease_sub2"/>
</dbReference>
<dbReference type="InterPro" id="IPR003754">
    <property type="entry name" value="4pyrrol_synth_uPrphyn_synth"/>
</dbReference>
<dbReference type="Proteomes" id="UP000070456">
    <property type="component" value="Unassembled WGS sequence"/>
</dbReference>
<dbReference type="EMBL" id="LOEE01000003">
    <property type="protein sequence ID" value="KXG78902.1"/>
    <property type="molecule type" value="Genomic_DNA"/>
</dbReference>
<dbReference type="CDD" id="cd11642">
    <property type="entry name" value="SUMT"/>
    <property type="match status" value="1"/>
</dbReference>
<name>A0A140LEC7_9FIRM</name>
<dbReference type="InterPro" id="IPR000878">
    <property type="entry name" value="4pyrrol_Mease"/>
</dbReference>
<dbReference type="OrthoDB" id="9815856at2"/>
<protein>
    <recommendedName>
        <fullName evidence="1">uroporphyrinogen-III C-methyltransferase</fullName>
        <ecNumber evidence="1">2.1.1.107</ecNumber>
    </recommendedName>
</protein>
<dbReference type="GO" id="GO:0019354">
    <property type="term" value="P:siroheme biosynthetic process"/>
    <property type="evidence" value="ECO:0007669"/>
    <property type="project" value="InterPro"/>
</dbReference>
<dbReference type="InterPro" id="IPR035996">
    <property type="entry name" value="4pyrrol_Methylase_sf"/>
</dbReference>
<dbReference type="InterPro" id="IPR014777">
    <property type="entry name" value="4pyrrole_Mease_sub1"/>
</dbReference>
<accession>A0A140LEC7</accession>
<dbReference type="Gene3D" id="3.40.1010.10">
    <property type="entry name" value="Cobalt-precorrin-4 Transmethylase, Domain 1"/>
    <property type="match status" value="1"/>
</dbReference>
<dbReference type="InterPro" id="IPR003043">
    <property type="entry name" value="Uropor_MeTrfase_CS"/>
</dbReference>
<reference evidence="9 10" key="1">
    <citation type="submission" date="2015-12" db="EMBL/GenBank/DDBJ databases">
        <title>Draft genome sequence of the thermoanaerobe Thermotalea metallivorans, an isolate from the runoff channel of the Great Artesian Basin, Australia.</title>
        <authorList>
            <person name="Patel B.K."/>
        </authorList>
    </citation>
    <scope>NUCLEOTIDE SEQUENCE [LARGE SCALE GENOMIC DNA]</scope>
    <source>
        <strain evidence="9 10">B2-1</strain>
    </source>
</reference>
<keyword evidence="2 6" id="KW-0489">Methyltransferase</keyword>
<dbReference type="Pfam" id="PF00590">
    <property type="entry name" value="TP_methylase"/>
    <property type="match status" value="1"/>
</dbReference>
<dbReference type="PANTHER" id="PTHR45790">
    <property type="entry name" value="SIROHEME SYNTHASE-RELATED"/>
    <property type="match status" value="1"/>
</dbReference>
<keyword evidence="4" id="KW-0949">S-adenosyl-L-methionine</keyword>
<dbReference type="Gene3D" id="3.30.950.10">
    <property type="entry name" value="Methyltransferase, Cobalt-precorrin-4 Transmethylase, Domain 2"/>
    <property type="match status" value="1"/>
</dbReference>
<organism evidence="9 10">
    <name type="scientific">Thermotalea metallivorans</name>
    <dbReference type="NCBI Taxonomy" id="520762"/>
    <lineage>
        <taxon>Bacteria</taxon>
        <taxon>Bacillati</taxon>
        <taxon>Bacillota</taxon>
        <taxon>Clostridia</taxon>
        <taxon>Peptostreptococcales</taxon>
        <taxon>Thermotaleaceae</taxon>
        <taxon>Thermotalea</taxon>
    </lineage>
</organism>
<dbReference type="PROSITE" id="PS00839">
    <property type="entry name" value="SUMT_1"/>
    <property type="match status" value="1"/>
</dbReference>
<dbReference type="STRING" id="520762.AN619_00610"/>
<evidence type="ECO:0000256" key="3">
    <source>
        <dbReference type="ARBA" id="ARBA00022679"/>
    </source>
</evidence>
<feature type="domain" description="Tetrapyrrole biosynthesis uroporphyrinogen III synthase" evidence="8">
    <location>
        <begin position="268"/>
        <end position="496"/>
    </location>
</feature>
<dbReference type="FunFam" id="3.30.950.10:FF:000001">
    <property type="entry name" value="Siroheme synthase"/>
    <property type="match status" value="1"/>
</dbReference>
<dbReference type="SUPFAM" id="SSF69618">
    <property type="entry name" value="HemD-like"/>
    <property type="match status" value="1"/>
</dbReference>
<dbReference type="PROSITE" id="PS00840">
    <property type="entry name" value="SUMT_2"/>
    <property type="match status" value="1"/>
</dbReference>
<dbReference type="InterPro" id="IPR050161">
    <property type="entry name" value="Siro_Cobalamin_biosynth"/>
</dbReference>
<dbReference type="PANTHER" id="PTHR45790:SF3">
    <property type="entry name" value="S-ADENOSYL-L-METHIONINE-DEPENDENT UROPORPHYRINOGEN III METHYLTRANSFERASE, CHLOROPLASTIC"/>
    <property type="match status" value="1"/>
</dbReference>
<dbReference type="NCBIfam" id="TIGR01469">
    <property type="entry name" value="cobA_cysG_Cterm"/>
    <property type="match status" value="1"/>
</dbReference>
<evidence type="ECO:0000313" key="10">
    <source>
        <dbReference type="Proteomes" id="UP000070456"/>
    </source>
</evidence>
<keyword evidence="5" id="KW-0627">Porphyrin biosynthesis</keyword>
<dbReference type="FunFam" id="3.40.1010.10:FF:000001">
    <property type="entry name" value="Siroheme synthase"/>
    <property type="match status" value="1"/>
</dbReference>
<dbReference type="NCBIfam" id="NF004790">
    <property type="entry name" value="PRK06136.1"/>
    <property type="match status" value="1"/>
</dbReference>
<evidence type="ECO:0000259" key="8">
    <source>
        <dbReference type="Pfam" id="PF02602"/>
    </source>
</evidence>
<evidence type="ECO:0000313" key="9">
    <source>
        <dbReference type="EMBL" id="KXG78902.1"/>
    </source>
</evidence>
<dbReference type="RefSeq" id="WP_068553923.1">
    <property type="nucleotide sequence ID" value="NZ_LOEE01000003.1"/>
</dbReference>
<evidence type="ECO:0000256" key="2">
    <source>
        <dbReference type="ARBA" id="ARBA00022603"/>
    </source>
</evidence>
<dbReference type="SUPFAM" id="SSF53790">
    <property type="entry name" value="Tetrapyrrole methylase"/>
    <property type="match status" value="1"/>
</dbReference>
<feature type="domain" description="Tetrapyrrole methylase" evidence="7">
    <location>
        <begin position="5"/>
        <end position="217"/>
    </location>
</feature>
<keyword evidence="10" id="KW-1185">Reference proteome</keyword>
<dbReference type="GO" id="GO:0032259">
    <property type="term" value="P:methylation"/>
    <property type="evidence" value="ECO:0007669"/>
    <property type="project" value="UniProtKB-KW"/>
</dbReference>
<dbReference type="Gene3D" id="3.40.50.10090">
    <property type="match status" value="2"/>
</dbReference>
<dbReference type="GO" id="GO:0004851">
    <property type="term" value="F:uroporphyrin-III C-methyltransferase activity"/>
    <property type="evidence" value="ECO:0007669"/>
    <property type="project" value="UniProtKB-EC"/>
</dbReference>
<dbReference type="PATRIC" id="fig|520762.4.peg.72"/>
<evidence type="ECO:0000259" key="7">
    <source>
        <dbReference type="Pfam" id="PF00590"/>
    </source>
</evidence>
<evidence type="ECO:0000256" key="4">
    <source>
        <dbReference type="ARBA" id="ARBA00022691"/>
    </source>
</evidence>
<sequence>MEAGKVFLIGAGPGDYKLITLKGLECIQKADVVLYDRLASEKLLSYAREDAERIYVGKSPDCHSYAQEEINRLLVEKAKEGKIVARLKGGDPFVFGRGGEEAQALAKHGIPFEIVPGITSAVSVPAYAGIPVTHRNVSASFHVITGNEDPSKEESAIDYEILAKLEGTLIFLMGVRNIEKICTSLMDHGQRKDRPVAVIYKGTTSDHKVLKGTLSNISNLVKENGFANPAVIVVGEVVNLSETLQWFENKPLFGKKILVTRTRQQASSLSEKIEELGGEAIEFPTIKIEKPETYDEIDKAFGQIEKYDWIIFTSVNGVKAFFDRMRKLDFDVRLLHGAKLCAIGPATAKALEDMGFNIEFVPAEYRAEAIVEGLKDKIRPGDSILLPRADIAREVLVEALEKLGACVDNIHVYRTVVPEQDRDKLLEILRENKVDAITFTSSSTVKNFIQILGEENKGWLENIALAVIGPITEETLEQHGLKAAIRAHEYTIDGLVHAIIQYYEVQAQKELFVIHREKEGDHGSHLQA</sequence>
<keyword evidence="3 6" id="KW-0808">Transferase</keyword>
<dbReference type="Pfam" id="PF02602">
    <property type="entry name" value="HEM4"/>
    <property type="match status" value="1"/>
</dbReference>
<dbReference type="InterPro" id="IPR036108">
    <property type="entry name" value="4pyrrol_syn_uPrphyn_synt_sf"/>
</dbReference>
<dbReference type="EC" id="2.1.1.107" evidence="1"/>
<gene>
    <name evidence="9" type="primary">nasF</name>
    <name evidence="9" type="ORF">AN619_00610</name>
</gene>
<dbReference type="FunFam" id="3.40.50.10090:FF:000001">
    <property type="entry name" value="Bifunctional uroporphyrinogen-III C-methyltransferase/uroporphyrinogen-III synthase"/>
    <property type="match status" value="1"/>
</dbReference>
<dbReference type="InterPro" id="IPR006366">
    <property type="entry name" value="CobA/CysG_C"/>
</dbReference>
<evidence type="ECO:0000256" key="6">
    <source>
        <dbReference type="RuleBase" id="RU003960"/>
    </source>
</evidence>
<comment type="caution">
    <text evidence="9">The sequence shown here is derived from an EMBL/GenBank/DDBJ whole genome shotgun (WGS) entry which is preliminary data.</text>
</comment>
<dbReference type="CDD" id="cd06578">
    <property type="entry name" value="HemD"/>
    <property type="match status" value="1"/>
</dbReference>
<dbReference type="GO" id="GO:0004852">
    <property type="term" value="F:uroporphyrinogen-III synthase activity"/>
    <property type="evidence" value="ECO:0007669"/>
    <property type="project" value="InterPro"/>
</dbReference>
<evidence type="ECO:0000256" key="5">
    <source>
        <dbReference type="ARBA" id="ARBA00023244"/>
    </source>
</evidence>
<proteinExistence type="inferred from homology"/>
<comment type="similarity">
    <text evidence="6">Belongs to the precorrin methyltransferase family.</text>
</comment>
<dbReference type="AlphaFoldDB" id="A0A140LEC7"/>